<protein>
    <submittedName>
        <fullName evidence="3">Membrane protein</fullName>
    </submittedName>
</protein>
<feature type="transmembrane region" description="Helical" evidence="1">
    <location>
        <begin position="134"/>
        <end position="157"/>
    </location>
</feature>
<dbReference type="InterPro" id="IPR058534">
    <property type="entry name" value="YjdF"/>
</dbReference>
<feature type="transmembrane region" description="Helical" evidence="1">
    <location>
        <begin position="101"/>
        <end position="122"/>
    </location>
</feature>
<organism evidence="2">
    <name type="scientific">Trichococcus ilyis</name>
    <dbReference type="NCBI Taxonomy" id="640938"/>
    <lineage>
        <taxon>Bacteria</taxon>
        <taxon>Bacillati</taxon>
        <taxon>Bacillota</taxon>
        <taxon>Bacilli</taxon>
        <taxon>Lactobacillales</taxon>
        <taxon>Carnobacteriaceae</taxon>
        <taxon>Trichococcus</taxon>
    </lineage>
</organism>
<feature type="transmembrane region" description="Helical" evidence="1">
    <location>
        <begin position="34"/>
        <end position="54"/>
    </location>
</feature>
<reference evidence="2" key="1">
    <citation type="submission" date="2016-02" db="EMBL/GenBank/DDBJ databases">
        <authorList>
            <person name="Wen L."/>
            <person name="He K."/>
            <person name="Yang H."/>
        </authorList>
    </citation>
    <scope>NUCLEOTIDE SEQUENCE [LARGE SCALE GENOMIC DNA]</scope>
    <source>
        <strain evidence="2">Trichococcus_R210</strain>
    </source>
</reference>
<evidence type="ECO:0000313" key="3">
    <source>
        <dbReference type="EMBL" id="SEJ67166.1"/>
    </source>
</evidence>
<dbReference type="PIRSF" id="PIRSF020606">
    <property type="entry name" value="UCP020606"/>
    <property type="match status" value="1"/>
</dbReference>
<dbReference type="AlphaFoldDB" id="A0A143Z008"/>
<proteinExistence type="predicted"/>
<feature type="transmembrane region" description="Helical" evidence="1">
    <location>
        <begin position="177"/>
        <end position="198"/>
    </location>
</feature>
<dbReference type="Proteomes" id="UP000199280">
    <property type="component" value="Unassembled WGS sequence"/>
</dbReference>
<dbReference type="EMBL" id="FNYT01000021">
    <property type="protein sequence ID" value="SEJ67166.1"/>
    <property type="molecule type" value="Genomic_DNA"/>
</dbReference>
<keyword evidence="1" id="KW-0812">Transmembrane</keyword>
<evidence type="ECO:0000313" key="2">
    <source>
        <dbReference type="EMBL" id="CZR02822.1"/>
    </source>
</evidence>
<accession>A0A143Z008</accession>
<keyword evidence="1" id="KW-0472">Membrane</keyword>
<dbReference type="OrthoDB" id="9786473at2"/>
<feature type="transmembrane region" description="Helical" evidence="1">
    <location>
        <begin position="12"/>
        <end position="28"/>
    </location>
</feature>
<name>A0A143Z008_9LACT</name>
<sequence>MDSSRKKAEPLHIILLVLFIIAYIFSAIRPLDRLAWMGQMTPALLLVFLLVVTYRKFRFSTFVYVMAFLHALLLVYGAHFTYSQNPLFNQWKEQFGWERNYFDRVGHFAQGFVPAFLAKEFLLRGGYVRKGKMLLLIVLLSCLGFSAAYELSEFAIVKIMDVPADAVMGTQGDAFDSIWDMLWALIGAILAVFVFGPFHDRQMEKMENSDGPLC</sequence>
<dbReference type="RefSeq" id="WP_068623317.1">
    <property type="nucleotide sequence ID" value="NZ_FJNB01000014.1"/>
</dbReference>
<evidence type="ECO:0000313" key="4">
    <source>
        <dbReference type="Proteomes" id="UP000199280"/>
    </source>
</evidence>
<keyword evidence="4" id="KW-1185">Reference proteome</keyword>
<feature type="transmembrane region" description="Helical" evidence="1">
    <location>
        <begin position="61"/>
        <end position="81"/>
    </location>
</feature>
<dbReference type="Proteomes" id="UP000076878">
    <property type="component" value="Unassembled WGS sequence"/>
</dbReference>
<dbReference type="EMBL" id="FJNB01000014">
    <property type="protein sequence ID" value="CZR02822.1"/>
    <property type="molecule type" value="Genomic_DNA"/>
</dbReference>
<dbReference type="InterPro" id="IPR014509">
    <property type="entry name" value="YjdF-like"/>
</dbReference>
<dbReference type="Pfam" id="PF09997">
    <property type="entry name" value="DUF2238"/>
    <property type="match status" value="1"/>
</dbReference>
<evidence type="ECO:0000256" key="1">
    <source>
        <dbReference type="SAM" id="Phobius"/>
    </source>
</evidence>
<dbReference type="STRING" id="640938.TR210_1942"/>
<reference evidence="3 4" key="2">
    <citation type="submission" date="2016-10" db="EMBL/GenBank/DDBJ databases">
        <authorList>
            <person name="Varghese N."/>
            <person name="Submissions S."/>
        </authorList>
    </citation>
    <scope>NUCLEOTIDE SEQUENCE [LARGE SCALE GENOMIC DNA]</scope>
    <source>
        <strain evidence="3 4">DSM 22150</strain>
    </source>
</reference>
<gene>
    <name evidence="3" type="ORF">SAMN05216375_12143</name>
    <name evidence="2" type="ORF">TR210_1942</name>
</gene>
<keyword evidence="1" id="KW-1133">Transmembrane helix</keyword>